<comment type="caution">
    <text evidence="5">The sequence shown here is derived from an EMBL/GenBank/DDBJ whole genome shotgun (WGS) entry which is preliminary data.</text>
</comment>
<dbReference type="GO" id="GO:0043709">
    <property type="term" value="P:cell adhesion involved in single-species biofilm formation"/>
    <property type="evidence" value="ECO:0007669"/>
    <property type="project" value="TreeGrafter"/>
</dbReference>
<dbReference type="AlphaFoldDB" id="A0AA41YYR4"/>
<evidence type="ECO:0000313" key="6">
    <source>
        <dbReference type="Proteomes" id="UP001165667"/>
    </source>
</evidence>
<dbReference type="GO" id="GO:1902201">
    <property type="term" value="P:negative regulation of bacterial-type flagellum-dependent cell motility"/>
    <property type="evidence" value="ECO:0007669"/>
    <property type="project" value="TreeGrafter"/>
</dbReference>
<evidence type="ECO:0000256" key="3">
    <source>
        <dbReference type="SAM" id="Phobius"/>
    </source>
</evidence>
<evidence type="ECO:0000313" key="5">
    <source>
        <dbReference type="EMBL" id="MCW6511054.1"/>
    </source>
</evidence>
<dbReference type="Proteomes" id="UP001165667">
    <property type="component" value="Unassembled WGS sequence"/>
</dbReference>
<dbReference type="GO" id="GO:0052621">
    <property type="term" value="F:diguanylate cyclase activity"/>
    <property type="evidence" value="ECO:0007669"/>
    <property type="project" value="UniProtKB-EC"/>
</dbReference>
<organism evidence="5 6">
    <name type="scientific">Lichenifustis flavocetrariae</name>
    <dbReference type="NCBI Taxonomy" id="2949735"/>
    <lineage>
        <taxon>Bacteria</taxon>
        <taxon>Pseudomonadati</taxon>
        <taxon>Pseudomonadota</taxon>
        <taxon>Alphaproteobacteria</taxon>
        <taxon>Hyphomicrobiales</taxon>
        <taxon>Lichenihabitantaceae</taxon>
        <taxon>Lichenifustis</taxon>
    </lineage>
</organism>
<dbReference type="InterPro" id="IPR054327">
    <property type="entry name" value="His-kinase-like_sensor"/>
</dbReference>
<dbReference type="GO" id="GO:0005886">
    <property type="term" value="C:plasma membrane"/>
    <property type="evidence" value="ECO:0007669"/>
    <property type="project" value="TreeGrafter"/>
</dbReference>
<reference evidence="5" key="1">
    <citation type="submission" date="2022-05" db="EMBL/GenBank/DDBJ databases">
        <authorList>
            <person name="Pankratov T."/>
        </authorList>
    </citation>
    <scope>NUCLEOTIDE SEQUENCE</scope>
    <source>
        <strain evidence="5">BP6-180914</strain>
    </source>
</reference>
<keyword evidence="3" id="KW-0812">Transmembrane</keyword>
<keyword evidence="3" id="KW-0472">Membrane</keyword>
<dbReference type="EC" id="2.7.7.65" evidence="1"/>
<keyword evidence="6" id="KW-1185">Reference proteome</keyword>
<evidence type="ECO:0000259" key="4">
    <source>
        <dbReference type="PROSITE" id="PS50887"/>
    </source>
</evidence>
<gene>
    <name evidence="5" type="ORF">M8523_23895</name>
</gene>
<dbReference type="Pfam" id="PF22588">
    <property type="entry name" value="dCache_1_like"/>
    <property type="match status" value="1"/>
</dbReference>
<proteinExistence type="predicted"/>
<comment type="catalytic activity">
    <reaction evidence="2">
        <text>2 GTP = 3',3'-c-di-GMP + 2 diphosphate</text>
        <dbReference type="Rhea" id="RHEA:24898"/>
        <dbReference type="ChEBI" id="CHEBI:33019"/>
        <dbReference type="ChEBI" id="CHEBI:37565"/>
        <dbReference type="ChEBI" id="CHEBI:58805"/>
        <dbReference type="EC" id="2.7.7.65"/>
    </reaction>
</comment>
<feature type="transmembrane region" description="Helical" evidence="3">
    <location>
        <begin position="287"/>
        <end position="310"/>
    </location>
</feature>
<dbReference type="PROSITE" id="PS50887">
    <property type="entry name" value="GGDEF"/>
    <property type="match status" value="1"/>
</dbReference>
<dbReference type="InterPro" id="IPR000160">
    <property type="entry name" value="GGDEF_dom"/>
</dbReference>
<dbReference type="Pfam" id="PF00990">
    <property type="entry name" value="GGDEF"/>
    <property type="match status" value="1"/>
</dbReference>
<accession>A0AA41YYR4</accession>
<dbReference type="Gene3D" id="3.30.450.20">
    <property type="entry name" value="PAS domain"/>
    <property type="match status" value="2"/>
</dbReference>
<dbReference type="CDD" id="cd12914">
    <property type="entry name" value="PDC1_DGC_like"/>
    <property type="match status" value="1"/>
</dbReference>
<dbReference type="CDD" id="cd01949">
    <property type="entry name" value="GGDEF"/>
    <property type="match status" value="1"/>
</dbReference>
<dbReference type="InterPro" id="IPR050469">
    <property type="entry name" value="Diguanylate_Cyclase"/>
</dbReference>
<dbReference type="InterPro" id="IPR029787">
    <property type="entry name" value="Nucleotide_cyclase"/>
</dbReference>
<dbReference type="EMBL" id="JAMOIM010000020">
    <property type="protein sequence ID" value="MCW6511054.1"/>
    <property type="molecule type" value="Genomic_DNA"/>
</dbReference>
<dbReference type="RefSeq" id="WP_282587427.1">
    <property type="nucleotide sequence ID" value="NZ_JAMOIM010000020.1"/>
</dbReference>
<keyword evidence="3" id="KW-1133">Transmembrane helix</keyword>
<evidence type="ECO:0000256" key="1">
    <source>
        <dbReference type="ARBA" id="ARBA00012528"/>
    </source>
</evidence>
<evidence type="ECO:0000256" key="2">
    <source>
        <dbReference type="ARBA" id="ARBA00034247"/>
    </source>
</evidence>
<dbReference type="FunFam" id="3.30.70.270:FF:000001">
    <property type="entry name" value="Diguanylate cyclase domain protein"/>
    <property type="match status" value="1"/>
</dbReference>
<dbReference type="CDD" id="cd12915">
    <property type="entry name" value="PDC2_DGC_like"/>
    <property type="match status" value="1"/>
</dbReference>
<dbReference type="PANTHER" id="PTHR45138">
    <property type="entry name" value="REGULATORY COMPONENTS OF SENSORY TRANSDUCTION SYSTEM"/>
    <property type="match status" value="1"/>
</dbReference>
<feature type="domain" description="GGDEF" evidence="4">
    <location>
        <begin position="360"/>
        <end position="496"/>
    </location>
</feature>
<dbReference type="NCBIfam" id="TIGR00254">
    <property type="entry name" value="GGDEF"/>
    <property type="match status" value="1"/>
</dbReference>
<dbReference type="InterPro" id="IPR043128">
    <property type="entry name" value="Rev_trsase/Diguanyl_cyclase"/>
</dbReference>
<dbReference type="PANTHER" id="PTHR45138:SF9">
    <property type="entry name" value="DIGUANYLATE CYCLASE DGCM-RELATED"/>
    <property type="match status" value="1"/>
</dbReference>
<dbReference type="SUPFAM" id="SSF55073">
    <property type="entry name" value="Nucleotide cyclase"/>
    <property type="match status" value="1"/>
</dbReference>
<dbReference type="SMART" id="SM00267">
    <property type="entry name" value="GGDEF"/>
    <property type="match status" value="1"/>
</dbReference>
<sequence length="505" mass="55442">MQLVLSRLRSNKHRSRWIGVLLGILLTLICAAVGDVLFVARQSETARAALETSNIAAALTQDIQRNIEVFDLSIQGALEQVGKPAVMSAPADLRDAILFDRSATASYLSEIVILDSAGNRVVSSNPLGPTQYSFADHDFFRIHAQRPDFGLFVSRPMKSPIDGQSVVAFSRRRTNPDGSFGGVVAGMLRVEYFNQLFKQINLGPDSSITLFRNDGTVIMRQPYDPDLEGVRQTPSILFNLVSRAPMGRYVAASVVDGINRLYSYRRLGTLPLIVDVGMSTREIYHQWWWRVAMIGTIVPGCCVLIILLTIRLERELSRRLEAEAALRMLVDKDALTGLANRRCFDRVLQAEWSRAVRQGLSLALLMIDVDQFKNYNDALGHAAGDAALRQIAACLAAHIRRPGDLAARYGGEEFVIILPGTDRAAALKIADGLRRAVERVDISHPASNLGRLTVSIGGARFEPGEAMSTETLLSGADSALYLSKRSGRNAVNWHDVASDSLRLAS</sequence>
<name>A0AA41YYR4_9HYPH</name>
<protein>
    <recommendedName>
        <fullName evidence="1">diguanylate cyclase</fullName>
        <ecNumber evidence="1">2.7.7.65</ecNumber>
    </recommendedName>
</protein>
<dbReference type="Gene3D" id="3.30.70.270">
    <property type="match status" value="1"/>
</dbReference>